<dbReference type="PANTHER" id="PTHR47706:SF11">
    <property type="entry name" value="ISOFLAVONE REDUCTASE FAMILY PROTEIN (AFU_ORTHOLOGUE AFUA_1G12510)"/>
    <property type="match status" value="1"/>
</dbReference>
<reference evidence="3 4" key="1">
    <citation type="journal article" date="2015" name="Mol. Plant Microbe Interact.">
        <title>Genome, transcriptome, and functional analyses of Penicillium expansum provide new insights into secondary metabolism and pathogenicity.</title>
        <authorList>
            <person name="Ballester A.R."/>
            <person name="Marcet-Houben M."/>
            <person name="Levin E."/>
            <person name="Sela N."/>
            <person name="Selma-Lazaro C."/>
            <person name="Carmona L."/>
            <person name="Wisniewski M."/>
            <person name="Droby S."/>
            <person name="Gonzalez-Candelas L."/>
            <person name="Gabaldon T."/>
        </authorList>
    </citation>
    <scope>NUCLEOTIDE SEQUENCE [LARGE SCALE GENOMIC DNA]</scope>
    <source>
        <strain evidence="3 4">MD-8</strain>
    </source>
</reference>
<dbReference type="STRING" id="27334.A0A0A2J7Z5"/>
<sequence length="258" mass="28174">MSLAKNILLFGATGNIGSFILDAILPERSQFGRIAIFTSPHTAETKVSQLNKLKEGVEVIVGNVEDENAVKAAYKVRAYLEDEISRDDLAYSYVVTGPFAEMYLHLVPGLEEAGGWDVKERRAVLLGEKGKGEVSLTTMKDVGTLVLNTLLHATAETRNAALCVNSFTTSPDQIQAEFERQLGGQPWNVSRTSLEKLRKAEAAAWEAGNPATTVLTLRRIWGEGGTLYAKRANELIGEPKVMGLEDVVANEIQRVSKL</sequence>
<dbReference type="AlphaFoldDB" id="A0A0A2J7Z5"/>
<keyword evidence="2" id="KW-0560">Oxidoreductase</keyword>
<evidence type="ECO:0000256" key="1">
    <source>
        <dbReference type="ARBA" id="ARBA00022857"/>
    </source>
</evidence>
<evidence type="ECO:0000313" key="4">
    <source>
        <dbReference type="Proteomes" id="UP000030143"/>
    </source>
</evidence>
<dbReference type="VEuPathDB" id="FungiDB:PEXP_013050"/>
<dbReference type="Gene3D" id="3.40.50.720">
    <property type="entry name" value="NAD(P)-binding Rossmann-like Domain"/>
    <property type="match status" value="2"/>
</dbReference>
<name>A0A0A2J7Z5_PENEN</name>
<dbReference type="OrthoDB" id="419598at2759"/>
<keyword evidence="1" id="KW-0521">NADP</keyword>
<dbReference type="SUPFAM" id="SSF51735">
    <property type="entry name" value="NAD(P)-binding Rossmann-fold domains"/>
    <property type="match status" value="1"/>
</dbReference>
<dbReference type="Proteomes" id="UP000030143">
    <property type="component" value="Unassembled WGS sequence"/>
</dbReference>
<gene>
    <name evidence="3" type="ORF">PEX2_095480</name>
</gene>
<dbReference type="PhylomeDB" id="A0A0A2J7Z5"/>
<accession>A0A0A2J7Z5</accession>
<protein>
    <submittedName>
        <fullName evidence="3">Uncharacterized protein</fullName>
    </submittedName>
</protein>
<evidence type="ECO:0000313" key="3">
    <source>
        <dbReference type="EMBL" id="KGO50891.1"/>
    </source>
</evidence>
<dbReference type="Gene3D" id="3.90.25.10">
    <property type="entry name" value="UDP-galactose 4-epimerase, domain 1"/>
    <property type="match status" value="1"/>
</dbReference>
<dbReference type="InterPro" id="IPR051609">
    <property type="entry name" value="NmrA/Isoflavone_reductase-like"/>
</dbReference>
<dbReference type="RefSeq" id="XP_016593922.1">
    <property type="nucleotide sequence ID" value="XM_016746818.1"/>
</dbReference>
<dbReference type="InterPro" id="IPR036291">
    <property type="entry name" value="NAD(P)-bd_dom_sf"/>
</dbReference>
<comment type="caution">
    <text evidence="3">The sequence shown here is derived from an EMBL/GenBank/DDBJ whole genome shotgun (WGS) entry which is preliminary data.</text>
</comment>
<dbReference type="PANTHER" id="PTHR47706">
    <property type="entry name" value="NMRA-LIKE FAMILY PROTEIN"/>
    <property type="match status" value="1"/>
</dbReference>
<dbReference type="EMBL" id="JQFZ01000316">
    <property type="protein sequence ID" value="KGO50891.1"/>
    <property type="molecule type" value="Genomic_DNA"/>
</dbReference>
<dbReference type="GO" id="GO:0016491">
    <property type="term" value="F:oxidoreductase activity"/>
    <property type="evidence" value="ECO:0007669"/>
    <property type="project" value="UniProtKB-KW"/>
</dbReference>
<dbReference type="GeneID" id="27682238"/>
<proteinExistence type="predicted"/>
<dbReference type="HOGENOM" id="CLU_044876_2_0_1"/>
<organism evidence="3 4">
    <name type="scientific">Penicillium expansum</name>
    <name type="common">Blue mold rot fungus</name>
    <dbReference type="NCBI Taxonomy" id="27334"/>
    <lineage>
        <taxon>Eukaryota</taxon>
        <taxon>Fungi</taxon>
        <taxon>Dikarya</taxon>
        <taxon>Ascomycota</taxon>
        <taxon>Pezizomycotina</taxon>
        <taxon>Eurotiomycetes</taxon>
        <taxon>Eurotiomycetidae</taxon>
        <taxon>Eurotiales</taxon>
        <taxon>Aspergillaceae</taxon>
        <taxon>Penicillium</taxon>
    </lineage>
</organism>
<evidence type="ECO:0000256" key="2">
    <source>
        <dbReference type="ARBA" id="ARBA00023002"/>
    </source>
</evidence>
<keyword evidence="4" id="KW-1185">Reference proteome</keyword>